<keyword evidence="2" id="KW-1185">Reference proteome</keyword>
<evidence type="ECO:0000313" key="1">
    <source>
        <dbReference type="EMBL" id="BDU71346.1"/>
    </source>
</evidence>
<accession>A0AA48K7N9</accession>
<protein>
    <submittedName>
        <fullName evidence="1">Uncharacterized protein</fullName>
    </submittedName>
</protein>
<dbReference type="KEGG" id="msil:METEAL_05200"/>
<proteinExistence type="predicted"/>
<dbReference type="EMBL" id="AP027080">
    <property type="protein sequence ID" value="BDU71346.1"/>
    <property type="molecule type" value="Genomic_DNA"/>
</dbReference>
<organism evidence="1 2">
    <name type="scientific">Mesoterricola silvestris</name>
    <dbReference type="NCBI Taxonomy" id="2927979"/>
    <lineage>
        <taxon>Bacteria</taxon>
        <taxon>Pseudomonadati</taxon>
        <taxon>Acidobacteriota</taxon>
        <taxon>Holophagae</taxon>
        <taxon>Holophagales</taxon>
        <taxon>Holophagaceae</taxon>
        <taxon>Mesoterricola</taxon>
    </lineage>
</organism>
<reference evidence="2" key="1">
    <citation type="journal article" date="2023" name="Int. J. Syst. Evol. Microbiol.">
        <title>Mesoterricola silvestris gen. nov., sp. nov., Mesoterricola sediminis sp. nov., Geothrix oryzae sp. nov., Geothrix edaphica sp. nov., Geothrix rubra sp. nov., and Geothrix limicola sp. nov., six novel members of Acidobacteriota isolated from soils.</title>
        <authorList>
            <person name="Itoh H."/>
            <person name="Sugisawa Y."/>
            <person name="Mise K."/>
            <person name="Xu Z."/>
            <person name="Kuniyasu M."/>
            <person name="Ushijima N."/>
            <person name="Kawano K."/>
            <person name="Kobayashi E."/>
            <person name="Shiratori Y."/>
            <person name="Masuda Y."/>
            <person name="Senoo K."/>
        </authorList>
    </citation>
    <scope>NUCLEOTIDE SEQUENCE [LARGE SCALE GENOMIC DNA]</scope>
    <source>
        <strain evidence="2">W79</strain>
    </source>
</reference>
<sequence>MHLVVCGGSALIALGLVSRTTRDLDVLALAREGRLVAPVPLPPALVVAAEAVAKVFGLPRNWLNNGPSSGEGGLFQVGMPEGLQDRLVTCAYGPALTVSFIARADQIPFKLWASVDRGGYHIDDLLKLQPTAEEIRAAALWTLEKDVSEGYRMVLGSLLTELGYADVARSLV</sequence>
<dbReference type="AlphaFoldDB" id="A0AA48K7N9"/>
<evidence type="ECO:0000313" key="2">
    <source>
        <dbReference type="Proteomes" id="UP001238179"/>
    </source>
</evidence>
<gene>
    <name evidence="1" type="ORF">METEAL_05200</name>
</gene>
<dbReference type="Proteomes" id="UP001238179">
    <property type="component" value="Chromosome"/>
</dbReference>
<name>A0AA48K7N9_9BACT</name>